<gene>
    <name evidence="1" type="ORF">PCLFYP37_01559</name>
</gene>
<dbReference type="GeneID" id="93555962"/>
<proteinExistence type="predicted"/>
<name>A0A6N3B0H9_9BACT</name>
<accession>A0A6N3B0H9</accession>
<dbReference type="RefSeq" id="WP_008616786.1">
    <property type="nucleotide sequence ID" value="NZ_CABMOJ010000002.1"/>
</dbReference>
<evidence type="ECO:0000313" key="1">
    <source>
        <dbReference type="EMBL" id="VYT95356.1"/>
    </source>
</evidence>
<sequence>MAANKIPSHQTEDVLQEIRTRKAEVKSQIKESADFIKTTTHKLFTPPPQATSKLGSFMNMVDQGLAVYDGVMMGMRVARNIRRIFGKRR</sequence>
<organism evidence="1">
    <name type="scientific">Paraprevotella clara</name>
    <dbReference type="NCBI Taxonomy" id="454154"/>
    <lineage>
        <taxon>Bacteria</taxon>
        <taxon>Pseudomonadati</taxon>
        <taxon>Bacteroidota</taxon>
        <taxon>Bacteroidia</taxon>
        <taxon>Bacteroidales</taxon>
        <taxon>Prevotellaceae</taxon>
        <taxon>Paraprevotella</taxon>
    </lineage>
</organism>
<protein>
    <submittedName>
        <fullName evidence="1">Uncharacterized protein</fullName>
    </submittedName>
</protein>
<reference evidence="1" key="1">
    <citation type="submission" date="2019-11" db="EMBL/GenBank/DDBJ databases">
        <authorList>
            <person name="Feng L."/>
        </authorList>
    </citation>
    <scope>NUCLEOTIDE SEQUENCE</scope>
    <source>
        <strain evidence="1">PclaraLFYP37</strain>
    </source>
</reference>
<dbReference type="EMBL" id="CACRUT010000008">
    <property type="protein sequence ID" value="VYT95356.1"/>
    <property type="molecule type" value="Genomic_DNA"/>
</dbReference>
<dbReference type="AlphaFoldDB" id="A0A6N3B0H9"/>